<keyword evidence="4" id="KW-0732">Signal</keyword>
<dbReference type="PRINTS" id="PR00834">
    <property type="entry name" value="PROTEASES2C"/>
</dbReference>
<sequence length="376" mass="37706">MGASQTSVALLAATAVALAGCGTERGSRPVGMAASPGSPAPASPGASAEDSPASPRAPSPGTPGSDPGNLENAYERTITRVMPSVVQITTGDDLGSGVVYDTLGHIITNAHVVGSARRFEVTLATGGMPRTARLVDSFELGDLAVIKVDDPTGLRPVVFGDSSRLRVGQVVMAMGNPLGLSGSVTEGIISALGRTVSEPESNGKAGATISGAIQTSAPINPGNSGGALVNLSGEVIGVPTLTAVNPELDNAQAPGIGFAIPSNTVKDIAAQIVKDGRVTNTRRATLGVVVRTVIDMNGQPAGVGVVRVLKNSGAERAGLKAGDLIVSIDGRPTPATQDLSTILATLRPGEDAKVEILRPDGNRSTVAVPLEELSGG</sequence>
<dbReference type="InterPro" id="IPR009003">
    <property type="entry name" value="Peptidase_S1_PA"/>
</dbReference>
<dbReference type="SUPFAM" id="SSF50156">
    <property type="entry name" value="PDZ domain-like"/>
    <property type="match status" value="1"/>
</dbReference>
<evidence type="ECO:0000256" key="4">
    <source>
        <dbReference type="SAM" id="SignalP"/>
    </source>
</evidence>
<keyword evidence="1" id="KW-0645">Protease</keyword>
<evidence type="ECO:0000259" key="5">
    <source>
        <dbReference type="PROSITE" id="PS50106"/>
    </source>
</evidence>
<dbReference type="Pfam" id="PF13365">
    <property type="entry name" value="Trypsin_2"/>
    <property type="match status" value="1"/>
</dbReference>
<dbReference type="PANTHER" id="PTHR43343:SF3">
    <property type="entry name" value="PROTEASE DO-LIKE 8, CHLOROPLASTIC"/>
    <property type="match status" value="1"/>
</dbReference>
<dbReference type="Gene3D" id="2.30.42.10">
    <property type="match status" value="1"/>
</dbReference>
<organism evidence="6 7">
    <name type="scientific">Streptosporangium longisporum</name>
    <dbReference type="NCBI Taxonomy" id="46187"/>
    <lineage>
        <taxon>Bacteria</taxon>
        <taxon>Bacillati</taxon>
        <taxon>Actinomycetota</taxon>
        <taxon>Actinomycetes</taxon>
        <taxon>Streptosporangiales</taxon>
        <taxon>Streptosporangiaceae</taxon>
        <taxon>Streptosporangium</taxon>
    </lineage>
</organism>
<dbReference type="Gene3D" id="2.40.10.120">
    <property type="match status" value="1"/>
</dbReference>
<dbReference type="Pfam" id="PF13180">
    <property type="entry name" value="PDZ_2"/>
    <property type="match status" value="1"/>
</dbReference>
<dbReference type="PANTHER" id="PTHR43343">
    <property type="entry name" value="PEPTIDASE S12"/>
    <property type="match status" value="1"/>
</dbReference>
<dbReference type="SUPFAM" id="SSF50494">
    <property type="entry name" value="Trypsin-like serine proteases"/>
    <property type="match status" value="1"/>
</dbReference>
<protein>
    <submittedName>
        <fullName evidence="6">Trypsin-like peptidase domain-containing protein</fullName>
    </submittedName>
</protein>
<comment type="caution">
    <text evidence="6">The sequence shown here is derived from an EMBL/GenBank/DDBJ whole genome shotgun (WGS) entry which is preliminary data.</text>
</comment>
<feature type="region of interest" description="Disordered" evidence="3">
    <location>
        <begin position="23"/>
        <end position="71"/>
    </location>
</feature>
<name>A0ABN3XSC1_9ACTN</name>
<feature type="domain" description="PDZ" evidence="5">
    <location>
        <begin position="269"/>
        <end position="360"/>
    </location>
</feature>
<dbReference type="SMART" id="SM00228">
    <property type="entry name" value="PDZ"/>
    <property type="match status" value="1"/>
</dbReference>
<dbReference type="EMBL" id="BAAAWD010000006">
    <property type="protein sequence ID" value="GAA2992337.1"/>
    <property type="molecule type" value="Genomic_DNA"/>
</dbReference>
<feature type="chain" id="PRO_5045791584" evidence="4">
    <location>
        <begin position="20"/>
        <end position="376"/>
    </location>
</feature>
<gene>
    <name evidence="6" type="ORF">GCM10017559_10630</name>
</gene>
<evidence type="ECO:0000256" key="3">
    <source>
        <dbReference type="SAM" id="MobiDB-lite"/>
    </source>
</evidence>
<dbReference type="Proteomes" id="UP001499930">
    <property type="component" value="Unassembled WGS sequence"/>
</dbReference>
<evidence type="ECO:0000256" key="2">
    <source>
        <dbReference type="ARBA" id="ARBA00022801"/>
    </source>
</evidence>
<dbReference type="InterPro" id="IPR036034">
    <property type="entry name" value="PDZ_sf"/>
</dbReference>
<evidence type="ECO:0000313" key="6">
    <source>
        <dbReference type="EMBL" id="GAA2992337.1"/>
    </source>
</evidence>
<dbReference type="InterPro" id="IPR001478">
    <property type="entry name" value="PDZ"/>
</dbReference>
<accession>A0ABN3XSC1</accession>
<proteinExistence type="predicted"/>
<dbReference type="InterPro" id="IPR001940">
    <property type="entry name" value="Peptidase_S1C"/>
</dbReference>
<evidence type="ECO:0000256" key="1">
    <source>
        <dbReference type="ARBA" id="ARBA00022670"/>
    </source>
</evidence>
<dbReference type="PROSITE" id="PS50106">
    <property type="entry name" value="PDZ"/>
    <property type="match status" value="1"/>
</dbReference>
<evidence type="ECO:0000313" key="7">
    <source>
        <dbReference type="Proteomes" id="UP001499930"/>
    </source>
</evidence>
<feature type="signal peptide" evidence="4">
    <location>
        <begin position="1"/>
        <end position="19"/>
    </location>
</feature>
<reference evidence="6 7" key="1">
    <citation type="journal article" date="2019" name="Int. J. Syst. Evol. Microbiol.">
        <title>The Global Catalogue of Microorganisms (GCM) 10K type strain sequencing project: providing services to taxonomists for standard genome sequencing and annotation.</title>
        <authorList>
            <consortium name="The Broad Institute Genomics Platform"/>
            <consortium name="The Broad Institute Genome Sequencing Center for Infectious Disease"/>
            <person name="Wu L."/>
            <person name="Ma J."/>
        </authorList>
    </citation>
    <scope>NUCLEOTIDE SEQUENCE [LARGE SCALE GENOMIC DNA]</scope>
    <source>
        <strain evidence="6 7">JCM 3106</strain>
    </source>
</reference>
<feature type="compositionally biased region" description="Low complexity" evidence="3">
    <location>
        <begin position="43"/>
        <end position="54"/>
    </location>
</feature>
<keyword evidence="2" id="KW-0378">Hydrolase</keyword>
<dbReference type="InterPro" id="IPR051201">
    <property type="entry name" value="Chloro_Bact_Ser_Proteases"/>
</dbReference>
<keyword evidence="7" id="KW-1185">Reference proteome</keyword>